<dbReference type="Proteomes" id="UP001487740">
    <property type="component" value="Unassembled WGS sequence"/>
</dbReference>
<feature type="region of interest" description="Disordered" evidence="1">
    <location>
        <begin position="1"/>
        <end position="49"/>
    </location>
</feature>
<protein>
    <submittedName>
        <fullName evidence="3">Uncharacterized protein</fullName>
    </submittedName>
</protein>
<keyword evidence="2" id="KW-1133">Transmembrane helix</keyword>
<gene>
    <name evidence="3" type="ORF">O3P69_011491</name>
</gene>
<evidence type="ECO:0000256" key="2">
    <source>
        <dbReference type="SAM" id="Phobius"/>
    </source>
</evidence>
<sequence length="145" mass="16106">MERRCLLPLTHQDRNTAAEQPYGAQRASASTQQPHNPVKPDPYAGEETTSRTTQFDCRLLDQFVSSQASVGGPWHCWIRSRQVVLGQVVRHLHSSYMKAYLGALRTSSLIINTVLVAVVVVSWVYTVIAGLNIAHRILRTIPGSV</sequence>
<reference evidence="3 4" key="1">
    <citation type="submission" date="2023-03" db="EMBL/GenBank/DDBJ databases">
        <title>High-quality genome of Scylla paramamosain provides insights in environmental adaptation.</title>
        <authorList>
            <person name="Zhang L."/>
        </authorList>
    </citation>
    <scope>NUCLEOTIDE SEQUENCE [LARGE SCALE GENOMIC DNA]</scope>
    <source>
        <strain evidence="3">LZ_2023a</strain>
        <tissue evidence="3">Muscle</tissue>
    </source>
</reference>
<proteinExistence type="predicted"/>
<dbReference type="EMBL" id="JARAKH010000038">
    <property type="protein sequence ID" value="KAK8382967.1"/>
    <property type="molecule type" value="Genomic_DNA"/>
</dbReference>
<keyword evidence="2" id="KW-0812">Transmembrane</keyword>
<evidence type="ECO:0000256" key="1">
    <source>
        <dbReference type="SAM" id="MobiDB-lite"/>
    </source>
</evidence>
<keyword evidence="4" id="KW-1185">Reference proteome</keyword>
<evidence type="ECO:0000313" key="3">
    <source>
        <dbReference type="EMBL" id="KAK8382967.1"/>
    </source>
</evidence>
<feature type="compositionally biased region" description="Basic and acidic residues" evidence="1">
    <location>
        <begin position="1"/>
        <end position="16"/>
    </location>
</feature>
<evidence type="ECO:0000313" key="4">
    <source>
        <dbReference type="Proteomes" id="UP001487740"/>
    </source>
</evidence>
<feature type="transmembrane region" description="Helical" evidence="2">
    <location>
        <begin position="109"/>
        <end position="131"/>
    </location>
</feature>
<comment type="caution">
    <text evidence="3">The sequence shown here is derived from an EMBL/GenBank/DDBJ whole genome shotgun (WGS) entry which is preliminary data.</text>
</comment>
<dbReference type="AlphaFoldDB" id="A0AAW0T892"/>
<accession>A0AAW0T892</accession>
<keyword evidence="2" id="KW-0472">Membrane</keyword>
<organism evidence="3 4">
    <name type="scientific">Scylla paramamosain</name>
    <name type="common">Mud crab</name>
    <dbReference type="NCBI Taxonomy" id="85552"/>
    <lineage>
        <taxon>Eukaryota</taxon>
        <taxon>Metazoa</taxon>
        <taxon>Ecdysozoa</taxon>
        <taxon>Arthropoda</taxon>
        <taxon>Crustacea</taxon>
        <taxon>Multicrustacea</taxon>
        <taxon>Malacostraca</taxon>
        <taxon>Eumalacostraca</taxon>
        <taxon>Eucarida</taxon>
        <taxon>Decapoda</taxon>
        <taxon>Pleocyemata</taxon>
        <taxon>Brachyura</taxon>
        <taxon>Eubrachyura</taxon>
        <taxon>Portunoidea</taxon>
        <taxon>Portunidae</taxon>
        <taxon>Portuninae</taxon>
        <taxon>Scylla</taxon>
    </lineage>
</organism>
<name>A0AAW0T892_SCYPA</name>